<keyword evidence="1 5" id="KW-0489">Methyltransferase</keyword>
<dbReference type="GO" id="GO:0032259">
    <property type="term" value="P:methylation"/>
    <property type="evidence" value="ECO:0007669"/>
    <property type="project" value="UniProtKB-KW"/>
</dbReference>
<accession>A0AB39SL28</accession>
<reference evidence="5" key="1">
    <citation type="submission" date="2024-07" db="EMBL/GenBank/DDBJ databases">
        <authorList>
            <person name="Yu S.T."/>
        </authorList>
    </citation>
    <scope>NUCLEOTIDE SEQUENCE</scope>
    <source>
        <strain evidence="5">R35</strain>
    </source>
</reference>
<dbReference type="Gene3D" id="3.40.50.150">
    <property type="entry name" value="Vaccinia Virus protein VP39"/>
    <property type="match status" value="1"/>
</dbReference>
<evidence type="ECO:0000256" key="2">
    <source>
        <dbReference type="ARBA" id="ARBA00022679"/>
    </source>
</evidence>
<dbReference type="EMBL" id="CP163440">
    <property type="protein sequence ID" value="XDQ68402.1"/>
    <property type="molecule type" value="Genomic_DNA"/>
</dbReference>
<evidence type="ECO:0000313" key="5">
    <source>
        <dbReference type="EMBL" id="XDQ68402.1"/>
    </source>
</evidence>
<dbReference type="InterPro" id="IPR041698">
    <property type="entry name" value="Methyltransf_25"/>
</dbReference>
<dbReference type="SUPFAM" id="SSF53335">
    <property type="entry name" value="S-adenosyl-L-methionine-dependent methyltransferases"/>
    <property type="match status" value="1"/>
</dbReference>
<keyword evidence="2" id="KW-0808">Transferase</keyword>
<sequence>MDWEEHAARLADEVTDRVSRWREPVAAVPRHELVPRWWQQVAGEWVLRDGPCDLEAWLAAAYCDTSLVTSIGALHADHALGDEKPTGLPTSSATLPSLVVRFLRHARLTQGLDLLDLGTGAGGLAAYAAQRLGSRHVTSVDVDPYLTDAAAGRLARMGLYPQFFAMDATRAIPGTYDRIIATVALEPGRGLVPVLRALRPGGRLVTTLANTSLILTAWKAENGGAVGQVERDWAGFMKTRHSTDYTPGPDALLAHARQAEGDEVTAGRYPVLDVSAAWELRSMLEVTTPGVELHYEENGRRRTACLVHTDGSWARATAEWLAPPEVHQGGPRRLWNELERIRNRLNAEGQLPLYGSRLEITPDGVCHLSRGKWTASLGV</sequence>
<feature type="domain" description="Methyltransferase" evidence="4">
    <location>
        <begin position="115"/>
        <end position="202"/>
    </location>
</feature>
<name>A0AB39SL28_9ACTN</name>
<dbReference type="PANTHER" id="PTHR43464:SF19">
    <property type="entry name" value="UBIQUINONE BIOSYNTHESIS O-METHYLTRANSFERASE, MITOCHONDRIAL"/>
    <property type="match status" value="1"/>
</dbReference>
<protein>
    <submittedName>
        <fullName evidence="5">Methyltransferase domain-containing protein</fullName>
    </submittedName>
</protein>
<evidence type="ECO:0000256" key="3">
    <source>
        <dbReference type="ARBA" id="ARBA00022691"/>
    </source>
</evidence>
<dbReference type="AlphaFoldDB" id="A0AB39SL28"/>
<evidence type="ECO:0000256" key="1">
    <source>
        <dbReference type="ARBA" id="ARBA00022603"/>
    </source>
</evidence>
<organism evidence="5">
    <name type="scientific">Streptomyces sp. R35</name>
    <dbReference type="NCBI Taxonomy" id="3238630"/>
    <lineage>
        <taxon>Bacteria</taxon>
        <taxon>Bacillati</taxon>
        <taxon>Actinomycetota</taxon>
        <taxon>Actinomycetes</taxon>
        <taxon>Kitasatosporales</taxon>
        <taxon>Streptomycetaceae</taxon>
        <taxon>Streptomyces</taxon>
    </lineage>
</organism>
<keyword evidence="3" id="KW-0949">S-adenosyl-L-methionine</keyword>
<dbReference type="InterPro" id="IPR029063">
    <property type="entry name" value="SAM-dependent_MTases_sf"/>
</dbReference>
<dbReference type="RefSeq" id="WP_369265215.1">
    <property type="nucleotide sequence ID" value="NZ_CP163440.1"/>
</dbReference>
<dbReference type="GO" id="GO:0008168">
    <property type="term" value="F:methyltransferase activity"/>
    <property type="evidence" value="ECO:0007669"/>
    <property type="project" value="UniProtKB-KW"/>
</dbReference>
<proteinExistence type="predicted"/>
<dbReference type="PANTHER" id="PTHR43464">
    <property type="entry name" value="METHYLTRANSFERASE"/>
    <property type="match status" value="1"/>
</dbReference>
<dbReference type="Pfam" id="PF13649">
    <property type="entry name" value="Methyltransf_25"/>
    <property type="match status" value="1"/>
</dbReference>
<evidence type="ECO:0000259" key="4">
    <source>
        <dbReference type="Pfam" id="PF13649"/>
    </source>
</evidence>
<gene>
    <name evidence="5" type="ORF">AB5J50_50550</name>
</gene>